<evidence type="ECO:0000256" key="4">
    <source>
        <dbReference type="ARBA" id="ARBA00022989"/>
    </source>
</evidence>
<comment type="subcellular location">
    <subcellularLocation>
        <location evidence="1">Cell membrane</location>
        <topology evidence="1">Multi-pass membrane protein</topology>
    </subcellularLocation>
</comment>
<dbReference type="KEGG" id="bcel:BcellWH2_02450"/>
<dbReference type="AlphaFoldDB" id="A0A0P0G6M9"/>
<feature type="transmembrane region" description="Helical" evidence="9">
    <location>
        <begin position="7"/>
        <end position="35"/>
    </location>
</feature>
<evidence type="ECO:0000256" key="1">
    <source>
        <dbReference type="ARBA" id="ARBA00004651"/>
    </source>
</evidence>
<dbReference type="PANTHER" id="PTHR47371">
    <property type="entry name" value="LIPOTEICHOIC ACID SYNTHASE"/>
    <property type="match status" value="1"/>
</dbReference>
<evidence type="ECO:0000256" key="2">
    <source>
        <dbReference type="ARBA" id="ARBA00022475"/>
    </source>
</evidence>
<evidence type="ECO:0000256" key="3">
    <source>
        <dbReference type="ARBA" id="ARBA00022692"/>
    </source>
</evidence>
<dbReference type="EMBL" id="CP012801">
    <property type="protein sequence ID" value="ALJ59689.1"/>
    <property type="molecule type" value="Genomic_DNA"/>
</dbReference>
<dbReference type="PIRSF" id="PIRSF005091">
    <property type="entry name" value="Mmb_sulf_HI1246"/>
    <property type="match status" value="1"/>
</dbReference>
<feature type="transmembrane region" description="Helical" evidence="9">
    <location>
        <begin position="111"/>
        <end position="129"/>
    </location>
</feature>
<dbReference type="CDD" id="cd16015">
    <property type="entry name" value="LTA_synthase"/>
    <property type="match status" value="1"/>
</dbReference>
<keyword evidence="7" id="KW-0479">Metal-binding</keyword>
<evidence type="ECO:0000256" key="8">
    <source>
        <dbReference type="PIRSR" id="PIRSR005091-3"/>
    </source>
</evidence>
<dbReference type="InterPro" id="IPR050448">
    <property type="entry name" value="OpgB/LTA_synthase_biosynth"/>
</dbReference>
<dbReference type="InterPro" id="IPR017850">
    <property type="entry name" value="Alkaline_phosphatase_core_sf"/>
</dbReference>
<feature type="binding site" evidence="8">
    <location>
        <position position="468"/>
    </location>
    <ligand>
        <name>Mn(2+)</name>
        <dbReference type="ChEBI" id="CHEBI:29035"/>
    </ligand>
</feature>
<feature type="transmembrane region" description="Helical" evidence="9">
    <location>
        <begin position="41"/>
        <end position="58"/>
    </location>
</feature>
<keyword evidence="7" id="KW-0464">Manganese</keyword>
<evidence type="ECO:0000259" key="10">
    <source>
        <dbReference type="Pfam" id="PF00884"/>
    </source>
</evidence>
<keyword evidence="2" id="KW-1003">Cell membrane</keyword>
<dbReference type="Gene3D" id="3.30.1120.170">
    <property type="match status" value="1"/>
</dbReference>
<feature type="binding site" evidence="8">
    <location>
        <position position="244"/>
    </location>
    <ligand>
        <name>Mn(2+)</name>
        <dbReference type="ChEBI" id="CHEBI:29035"/>
    </ligand>
</feature>
<protein>
    <submittedName>
        <fullName evidence="11">Lipoteichoic acid synthase</fullName>
    </submittedName>
</protein>
<evidence type="ECO:0000256" key="7">
    <source>
        <dbReference type="PIRSR" id="PIRSR005091-2"/>
    </source>
</evidence>
<sequence length="587" mass="66598">MTKIDKSVLTFGITIFLKFMLFDILWCIPTTFASLSTVECYTTKLIATLILLIPYAFFRMWKTETLIMFLLDFLLIANLMYFRTYYTAIPLNSYGLSGNLADFTGSVFDSLRWYDILFPLSTLAAAVVHRRTKTAHQKRPAPVLAYSVVLAVIICIFGTVTLIKGGFSNAYKEYRDKAYFCSSGPSLYTVFGSLCYDLAGQQQKLTPELEAKIEEWLSKKPKHEVALPDSSTNRRTNCIIILAESLESWVLEKEVEGQEITPYLNKLLKDSTTIYAPHVLTQVKGGRSIDAQLILCTGLLPINSGTYSSQYPNHVYPSLQKAMHEKNHSRNYLLTIDKISTWNQGPIAQSFGMDTIIAYHDFELTEAFGTHKRTGDGSFFAQCQEKIEKGEIWKEGENAYMQLITYSGHAPFILPEYLREISFSSDIPEKMGNYMITARYTDKAIGKFVEYLKTLPQYKETLIVITGDHEGLASYRAELCESPGGKGIVSDKQFTPFIVVNSPIGMRYDEVMGQIDMYPTLLNLLQLDDYYWTGLGESILNPEKKEFAVGSQMNVEGEGYSPEDEDFAKEAYNISDEMIRFNYFGKK</sequence>
<keyword evidence="4 9" id="KW-1133">Transmembrane helix</keyword>
<organism evidence="11 12">
    <name type="scientific">Bacteroides cellulosilyticus</name>
    <dbReference type="NCBI Taxonomy" id="246787"/>
    <lineage>
        <taxon>Bacteria</taxon>
        <taxon>Pseudomonadati</taxon>
        <taxon>Bacteroidota</taxon>
        <taxon>Bacteroidia</taxon>
        <taxon>Bacteroidales</taxon>
        <taxon>Bacteroidaceae</taxon>
        <taxon>Bacteroides</taxon>
    </lineage>
</organism>
<dbReference type="Proteomes" id="UP000061809">
    <property type="component" value="Chromosome"/>
</dbReference>
<evidence type="ECO:0000256" key="6">
    <source>
        <dbReference type="PIRSR" id="PIRSR005091-1"/>
    </source>
</evidence>
<accession>A0A0P0G6M9</accession>
<dbReference type="PANTHER" id="PTHR47371:SF3">
    <property type="entry name" value="PHOSPHOGLYCEROL TRANSFERASE I"/>
    <property type="match status" value="1"/>
</dbReference>
<dbReference type="InterPro" id="IPR000917">
    <property type="entry name" value="Sulfatase_N"/>
</dbReference>
<dbReference type="GO" id="GO:0046872">
    <property type="term" value="F:metal ion binding"/>
    <property type="evidence" value="ECO:0007669"/>
    <property type="project" value="UniProtKB-KW"/>
</dbReference>
<dbReference type="SUPFAM" id="SSF53649">
    <property type="entry name" value="Alkaline phosphatase-like"/>
    <property type="match status" value="1"/>
</dbReference>
<dbReference type="PATRIC" id="fig|246787.4.peg.2519"/>
<feature type="active site" evidence="6">
    <location>
        <position position="288"/>
    </location>
</feature>
<feature type="binding site" evidence="8">
    <location>
        <position position="469"/>
    </location>
    <ligand>
        <name>Mn(2+)</name>
        <dbReference type="ChEBI" id="CHEBI:29035"/>
    </ligand>
</feature>
<evidence type="ECO:0000256" key="5">
    <source>
        <dbReference type="ARBA" id="ARBA00023136"/>
    </source>
</evidence>
<dbReference type="InterPro" id="IPR012160">
    <property type="entry name" value="LtaS-like"/>
</dbReference>
<evidence type="ECO:0000313" key="11">
    <source>
        <dbReference type="EMBL" id="ALJ59689.1"/>
    </source>
</evidence>
<evidence type="ECO:0000256" key="9">
    <source>
        <dbReference type="SAM" id="Phobius"/>
    </source>
</evidence>
<feature type="transmembrane region" description="Helical" evidence="9">
    <location>
        <begin position="65"/>
        <end position="86"/>
    </location>
</feature>
<evidence type="ECO:0000313" key="12">
    <source>
        <dbReference type="Proteomes" id="UP000061809"/>
    </source>
</evidence>
<feature type="domain" description="Sulfatase N-terminal" evidence="10">
    <location>
        <begin position="237"/>
        <end position="526"/>
    </location>
</feature>
<dbReference type="RefSeq" id="WP_029426121.1">
    <property type="nucleotide sequence ID" value="NZ_CP012801.1"/>
</dbReference>
<name>A0A0P0G6M9_9BACE</name>
<gene>
    <name evidence="11" type="primary">ltaS</name>
    <name evidence="11" type="ORF">BcellWH2_02450</name>
</gene>
<dbReference type="Gene3D" id="3.40.720.10">
    <property type="entry name" value="Alkaline Phosphatase, subunit A"/>
    <property type="match status" value="1"/>
</dbReference>
<keyword evidence="3 9" id="KW-0812">Transmembrane</keyword>
<dbReference type="Pfam" id="PF00884">
    <property type="entry name" value="Sulfatase"/>
    <property type="match status" value="1"/>
</dbReference>
<keyword evidence="5 9" id="KW-0472">Membrane</keyword>
<proteinExistence type="predicted"/>
<feature type="transmembrane region" description="Helical" evidence="9">
    <location>
        <begin position="141"/>
        <end position="163"/>
    </location>
</feature>
<feature type="binding site" evidence="7">
    <location>
        <position position="409"/>
    </location>
    <ligand>
        <name>substrate</name>
    </ligand>
</feature>
<dbReference type="GO" id="GO:0005886">
    <property type="term" value="C:plasma membrane"/>
    <property type="evidence" value="ECO:0007669"/>
    <property type="project" value="UniProtKB-SubCell"/>
</dbReference>
<reference evidence="11 12" key="1">
    <citation type="journal article" date="2015" name="Science">
        <title>Genetic determinants of in vivo fitness and diet responsiveness in multiple human gut Bacteroides.</title>
        <authorList>
            <person name="Wu M."/>
            <person name="McNulty N.P."/>
            <person name="Rodionov D.A."/>
            <person name="Khoroshkin M.S."/>
            <person name="Griffin N.W."/>
            <person name="Cheng J."/>
            <person name="Latreille P."/>
            <person name="Kerstetter R.A."/>
            <person name="Terrapon N."/>
            <person name="Henrissat B."/>
            <person name="Osterman A.L."/>
            <person name="Gordon J.I."/>
        </authorList>
    </citation>
    <scope>NUCLEOTIDE SEQUENCE [LARGE SCALE GENOMIC DNA]</scope>
    <source>
        <strain evidence="11 12">WH2</strain>
    </source>
</reference>